<sequence>MEGVNYLSDERVFLFSYCFVEGESLSSYEKRRCKSDCFDCSIYQFHIFIDWVQALILSPTRELAAQTEKQILAIGDFISIQAHACIGGKSVGEDIRKLENGFPDVYGTPGRVCMIKRRTVRTRAIKLC</sequence>
<evidence type="ECO:0000313" key="1">
    <source>
        <dbReference type="EMBL" id="KAI3718064.1"/>
    </source>
</evidence>
<proteinExistence type="predicted"/>
<name>A0ACB9B6D6_ARCLA</name>
<dbReference type="EMBL" id="CM042052">
    <property type="protein sequence ID" value="KAI3718064.1"/>
    <property type="molecule type" value="Genomic_DNA"/>
</dbReference>
<evidence type="ECO:0000313" key="2">
    <source>
        <dbReference type="Proteomes" id="UP001055879"/>
    </source>
</evidence>
<reference evidence="1 2" key="2">
    <citation type="journal article" date="2022" name="Mol. Ecol. Resour.">
        <title>The genomes of chicory, endive, great burdock and yacon provide insights into Asteraceae paleo-polyploidization history and plant inulin production.</title>
        <authorList>
            <person name="Fan W."/>
            <person name="Wang S."/>
            <person name="Wang H."/>
            <person name="Wang A."/>
            <person name="Jiang F."/>
            <person name="Liu H."/>
            <person name="Zhao H."/>
            <person name="Xu D."/>
            <person name="Zhang Y."/>
        </authorList>
    </citation>
    <scope>NUCLEOTIDE SEQUENCE [LARGE SCALE GENOMIC DNA]</scope>
    <source>
        <strain evidence="2">cv. Niubang</strain>
    </source>
</reference>
<dbReference type="Proteomes" id="UP001055879">
    <property type="component" value="Linkage Group LG06"/>
</dbReference>
<accession>A0ACB9B6D6</accession>
<reference evidence="2" key="1">
    <citation type="journal article" date="2022" name="Mol. Ecol. Resour.">
        <title>The genomes of chicory, endive, great burdock and yacon provide insights into Asteraceae palaeo-polyploidization history and plant inulin production.</title>
        <authorList>
            <person name="Fan W."/>
            <person name="Wang S."/>
            <person name="Wang H."/>
            <person name="Wang A."/>
            <person name="Jiang F."/>
            <person name="Liu H."/>
            <person name="Zhao H."/>
            <person name="Xu D."/>
            <person name="Zhang Y."/>
        </authorList>
    </citation>
    <scope>NUCLEOTIDE SEQUENCE [LARGE SCALE GENOMIC DNA]</scope>
    <source>
        <strain evidence="2">cv. Niubang</strain>
    </source>
</reference>
<organism evidence="1 2">
    <name type="scientific">Arctium lappa</name>
    <name type="common">Greater burdock</name>
    <name type="synonym">Lappa major</name>
    <dbReference type="NCBI Taxonomy" id="4217"/>
    <lineage>
        <taxon>Eukaryota</taxon>
        <taxon>Viridiplantae</taxon>
        <taxon>Streptophyta</taxon>
        <taxon>Embryophyta</taxon>
        <taxon>Tracheophyta</taxon>
        <taxon>Spermatophyta</taxon>
        <taxon>Magnoliopsida</taxon>
        <taxon>eudicotyledons</taxon>
        <taxon>Gunneridae</taxon>
        <taxon>Pentapetalae</taxon>
        <taxon>asterids</taxon>
        <taxon>campanulids</taxon>
        <taxon>Asterales</taxon>
        <taxon>Asteraceae</taxon>
        <taxon>Carduoideae</taxon>
        <taxon>Cardueae</taxon>
        <taxon>Arctiinae</taxon>
        <taxon>Arctium</taxon>
    </lineage>
</organism>
<keyword evidence="2" id="KW-1185">Reference proteome</keyword>
<gene>
    <name evidence="1" type="ORF">L6452_18910</name>
</gene>
<comment type="caution">
    <text evidence="1">The sequence shown here is derived from an EMBL/GenBank/DDBJ whole genome shotgun (WGS) entry which is preliminary data.</text>
</comment>
<protein>
    <submittedName>
        <fullName evidence="1">Uncharacterized protein</fullName>
    </submittedName>
</protein>